<reference evidence="5" key="1">
    <citation type="submission" date="2021-04" db="EMBL/GenBank/DDBJ databases">
        <title>Biosynthetic gene clusters of Dactylosporangioum roseum.</title>
        <authorList>
            <person name="Hartkoorn R.C."/>
            <person name="Beaudoing E."/>
            <person name="Hot D."/>
            <person name="Moureu S."/>
        </authorList>
    </citation>
    <scope>NUCLEOTIDE SEQUENCE</scope>
    <source>
        <strain evidence="5">NRRL B-16295</strain>
    </source>
</reference>
<dbReference type="Gene3D" id="3.40.630.190">
    <property type="entry name" value="LCP protein"/>
    <property type="match status" value="1"/>
</dbReference>
<feature type="region of interest" description="Disordered" evidence="2">
    <location>
        <begin position="1"/>
        <end position="44"/>
    </location>
</feature>
<evidence type="ECO:0000313" key="6">
    <source>
        <dbReference type="Proteomes" id="UP001058271"/>
    </source>
</evidence>
<evidence type="ECO:0000259" key="4">
    <source>
        <dbReference type="Pfam" id="PF03816"/>
    </source>
</evidence>
<evidence type="ECO:0000256" key="2">
    <source>
        <dbReference type="SAM" id="MobiDB-lite"/>
    </source>
</evidence>
<feature type="domain" description="Cell envelope-related transcriptional attenuator" evidence="4">
    <location>
        <begin position="132"/>
        <end position="286"/>
    </location>
</feature>
<dbReference type="EMBL" id="CP073721">
    <property type="protein sequence ID" value="UWZ36881.1"/>
    <property type="molecule type" value="Genomic_DNA"/>
</dbReference>
<name>A0ABY5Z4E6_9ACTN</name>
<sequence length="373" mass="40479">MPTRQRSTDGDLTEVIDQIPAPRRQRRNGLEVPEKSTPVPKRRRRGRQIAPIVAASLSVIVGLSLLGVSLYLHSVESDVKRVNAFDDVPEAGRPKQVEAAKGSLNFLLLGSDSRDPNVGTEDQRAAAKNGARTDTIIMLHLNKDHSKAQMISIPRDTWVYVPKSKNGKYGNTNAKINASFAWGGAPLMVQTVEHFTGVRINHVALVDFAGFKEIVNALGGVEIDVPQSFTTAYALNGTRHFNKGLQTMDGAAALDYARERHAFADGDFARIQHQQQVIMAILNKAASGGTLSSPTKLNAFLRATADSVTIDGTLNIVDMAMELRGLRGDDLTFYTSPTKGTGMMGSESVVLADEAKVKSFYDAVRNDQPLPTP</sequence>
<dbReference type="InterPro" id="IPR004474">
    <property type="entry name" value="LytR_CpsA_psr"/>
</dbReference>
<dbReference type="Pfam" id="PF03816">
    <property type="entry name" value="LytR_cpsA_psr"/>
    <property type="match status" value="1"/>
</dbReference>
<keyword evidence="6" id="KW-1185">Reference proteome</keyword>
<dbReference type="PANTHER" id="PTHR33392">
    <property type="entry name" value="POLYISOPRENYL-TEICHOIC ACID--PEPTIDOGLYCAN TEICHOIC ACID TRANSFERASE TAGU"/>
    <property type="match status" value="1"/>
</dbReference>
<protein>
    <submittedName>
        <fullName evidence="5">LCP family protein</fullName>
    </submittedName>
</protein>
<feature type="transmembrane region" description="Helical" evidence="3">
    <location>
        <begin position="49"/>
        <end position="72"/>
    </location>
</feature>
<proteinExistence type="inferred from homology"/>
<accession>A0ABY5Z4E6</accession>
<keyword evidence="3" id="KW-0812">Transmembrane</keyword>
<dbReference type="InterPro" id="IPR050922">
    <property type="entry name" value="LytR/CpsA/Psr_CW_biosynth"/>
</dbReference>
<evidence type="ECO:0000313" key="5">
    <source>
        <dbReference type="EMBL" id="UWZ36881.1"/>
    </source>
</evidence>
<dbReference type="Proteomes" id="UP001058271">
    <property type="component" value="Chromosome"/>
</dbReference>
<gene>
    <name evidence="5" type="ORF">Drose_00630</name>
</gene>
<dbReference type="PANTHER" id="PTHR33392:SF6">
    <property type="entry name" value="POLYISOPRENYL-TEICHOIC ACID--PEPTIDOGLYCAN TEICHOIC ACID TRANSFERASE TAGU"/>
    <property type="match status" value="1"/>
</dbReference>
<keyword evidence="3" id="KW-0472">Membrane</keyword>
<organism evidence="5 6">
    <name type="scientific">Dactylosporangium roseum</name>
    <dbReference type="NCBI Taxonomy" id="47989"/>
    <lineage>
        <taxon>Bacteria</taxon>
        <taxon>Bacillati</taxon>
        <taxon>Actinomycetota</taxon>
        <taxon>Actinomycetes</taxon>
        <taxon>Micromonosporales</taxon>
        <taxon>Micromonosporaceae</taxon>
        <taxon>Dactylosporangium</taxon>
    </lineage>
</organism>
<evidence type="ECO:0000256" key="1">
    <source>
        <dbReference type="ARBA" id="ARBA00006068"/>
    </source>
</evidence>
<comment type="similarity">
    <text evidence="1">Belongs to the LytR/CpsA/Psr (LCP) family.</text>
</comment>
<evidence type="ECO:0000256" key="3">
    <source>
        <dbReference type="SAM" id="Phobius"/>
    </source>
</evidence>
<keyword evidence="3" id="KW-1133">Transmembrane helix</keyword>
<dbReference type="NCBIfam" id="TIGR00350">
    <property type="entry name" value="lytR_cpsA_psr"/>
    <property type="match status" value="1"/>
</dbReference>